<gene>
    <name evidence="2" type="ORF">LEP1GSC151_2865</name>
</gene>
<dbReference type="AlphaFoldDB" id="M3G000"/>
<keyword evidence="1" id="KW-0812">Transmembrane</keyword>
<evidence type="ECO:0000256" key="1">
    <source>
        <dbReference type="SAM" id="Phobius"/>
    </source>
</evidence>
<keyword evidence="1" id="KW-0472">Membrane</keyword>
<name>M3G000_LEPIR</name>
<reference evidence="2 3" key="1">
    <citation type="submission" date="2013-02" db="EMBL/GenBank/DDBJ databases">
        <authorList>
            <person name="Harkins D.M."/>
            <person name="Durkin A.S."/>
            <person name="Brinkac L.M."/>
            <person name="Haft D.H."/>
            <person name="Selengut J.D."/>
            <person name="Sanka R."/>
            <person name="DePew J."/>
            <person name="Purushe J."/>
            <person name="Tulsiani S.M."/>
            <person name="Graham G.C."/>
            <person name="Burns M.-A."/>
            <person name="Dohnt M.F."/>
            <person name="Smythe L.D."/>
            <person name="McKay D.B."/>
            <person name="Craig S.B."/>
            <person name="Vinetz J.M."/>
            <person name="Sutton G.G."/>
            <person name="Nierman W.C."/>
            <person name="Fouts D.E."/>
        </authorList>
    </citation>
    <scope>NUCLEOTIDE SEQUENCE [LARGE SCALE GENOMIC DNA]</scope>
    <source>
        <strain evidence="2 3">LT2186</strain>
    </source>
</reference>
<evidence type="ECO:0000313" key="2">
    <source>
        <dbReference type="EMBL" id="EMG13149.1"/>
    </source>
</evidence>
<proteinExistence type="predicted"/>
<keyword evidence="1" id="KW-1133">Transmembrane helix</keyword>
<accession>M3G000</accession>
<dbReference type="BioCyc" id="LINT1001599:G11K9-4532-MONOMER"/>
<feature type="transmembrane region" description="Helical" evidence="1">
    <location>
        <begin position="27"/>
        <end position="47"/>
    </location>
</feature>
<organism evidence="2 3">
    <name type="scientific">Leptospira interrogans serovar Grippotyphosa str. LT2186</name>
    <dbReference type="NCBI Taxonomy" id="1001599"/>
    <lineage>
        <taxon>Bacteria</taxon>
        <taxon>Pseudomonadati</taxon>
        <taxon>Spirochaetota</taxon>
        <taxon>Spirochaetia</taxon>
        <taxon>Leptospirales</taxon>
        <taxon>Leptospiraceae</taxon>
        <taxon>Leptospira</taxon>
    </lineage>
</organism>
<dbReference type="EMBL" id="AFME02000034">
    <property type="protein sequence ID" value="EMG13149.1"/>
    <property type="molecule type" value="Genomic_DNA"/>
</dbReference>
<sequence>MENSNRNPGQIQFRFSFFLRMRIKTSVFMRLNIRYVSFSFFCCYFLFSVPPMRK</sequence>
<dbReference type="Proteomes" id="UP000011776">
    <property type="component" value="Unassembled WGS sequence"/>
</dbReference>
<comment type="caution">
    <text evidence="2">The sequence shown here is derived from an EMBL/GenBank/DDBJ whole genome shotgun (WGS) entry which is preliminary data.</text>
</comment>
<evidence type="ECO:0000313" key="3">
    <source>
        <dbReference type="Proteomes" id="UP000011776"/>
    </source>
</evidence>
<protein>
    <submittedName>
        <fullName evidence="2">Uncharacterized protein</fullName>
    </submittedName>
</protein>